<dbReference type="InterPro" id="IPR017704">
    <property type="entry name" value="Se-bd_putative_YdfZ"/>
</dbReference>
<dbReference type="GeneID" id="99778535"/>
<name>A0A2X3GBD0_KLUCR</name>
<organism evidence="2 3">
    <name type="scientific">Kluyvera cryocrescens</name>
    <name type="common">Kluyvera citrophila</name>
    <dbReference type="NCBI Taxonomy" id="580"/>
    <lineage>
        <taxon>Bacteria</taxon>
        <taxon>Pseudomonadati</taxon>
        <taxon>Pseudomonadota</taxon>
        <taxon>Gammaproteobacteria</taxon>
        <taxon>Enterobacterales</taxon>
        <taxon>Enterobacteriaceae</taxon>
        <taxon>Kluyvera</taxon>
    </lineage>
</organism>
<dbReference type="EMBL" id="JAUEQX010000016">
    <property type="protein sequence ID" value="MDW3778752.1"/>
    <property type="molecule type" value="Genomic_DNA"/>
</dbReference>
<keyword evidence="3" id="KW-1185">Reference proteome</keyword>
<dbReference type="Pfam" id="PF14001">
    <property type="entry name" value="YdfZ"/>
    <property type="match status" value="1"/>
</dbReference>
<accession>A0A2X3GBD0</accession>
<sequence>MKTYDRNRNAITIGSHVMIANNGATGVIRSIHGEGKTAEQLRRSDCVEIEGCDGTYCPLELIRLGFH</sequence>
<reference evidence="2 3" key="1">
    <citation type="submission" date="2019-03" db="EMBL/GenBank/DDBJ databases">
        <authorList>
            <consortium name="Pathogen Informatics"/>
        </authorList>
    </citation>
    <scope>NUCLEOTIDE SEQUENCE [LARGE SCALE GENOMIC DNA]</scope>
    <source>
        <strain evidence="2 3">NCTC12993</strain>
    </source>
</reference>
<proteinExistence type="predicted"/>
<dbReference type="Proteomes" id="UP001276300">
    <property type="component" value="Unassembled WGS sequence"/>
</dbReference>
<dbReference type="Proteomes" id="UP000401081">
    <property type="component" value="Unassembled WGS sequence"/>
</dbReference>
<protein>
    <submittedName>
        <fullName evidence="1">Selenium delivery protein YdfZ</fullName>
    </submittedName>
    <submittedName>
        <fullName evidence="2">Selenoprotein ydfZ</fullName>
    </submittedName>
</protein>
<evidence type="ECO:0000313" key="2">
    <source>
        <dbReference type="EMBL" id="VFS75068.1"/>
    </source>
</evidence>
<dbReference type="NCBIfam" id="TIGR03318">
    <property type="entry name" value="YdfZ_fam"/>
    <property type="match status" value="1"/>
</dbReference>
<evidence type="ECO:0000313" key="3">
    <source>
        <dbReference type="Proteomes" id="UP000401081"/>
    </source>
</evidence>
<dbReference type="RefSeq" id="WP_061283488.1">
    <property type="nucleotide sequence ID" value="NZ_CALMQG010000012.1"/>
</dbReference>
<evidence type="ECO:0000313" key="1">
    <source>
        <dbReference type="EMBL" id="MDW3778752.1"/>
    </source>
</evidence>
<reference evidence="1" key="2">
    <citation type="journal article" date="2023" name="J Glob Antimicrob Resist">
        <title>Emergence of NDM-1 and KPC-3 carbapenemases in Kluyvera cryocrescens: Investigating genetic heterogeneity and acquisition routes of blaNDM-1 in Enterobacterales species in Portugal.</title>
        <authorList>
            <person name="Loiodice M."/>
            <person name="Ribeiro M."/>
            <person name="Peixe L."/>
            <person name="Novais A."/>
        </authorList>
    </citation>
    <scope>NUCLEOTIDE SEQUENCE</scope>
    <source>
        <strain evidence="1">K629</strain>
    </source>
</reference>
<dbReference type="EMBL" id="CAADJD010000022">
    <property type="protein sequence ID" value="VFS75068.1"/>
    <property type="molecule type" value="Genomic_DNA"/>
</dbReference>
<dbReference type="AlphaFoldDB" id="A0A2X3GBD0"/>
<gene>
    <name evidence="2" type="primary">ydfZ</name>
    <name evidence="2" type="ORF">NCTC12993_05239</name>
    <name evidence="1" type="ORF">QWU01_18270</name>
</gene>
<dbReference type="OrthoDB" id="6505358at2"/>